<name>A0A2P2J2F8_RHIMU</name>
<accession>A0A2P2J2F8</accession>
<proteinExistence type="predicted"/>
<reference evidence="2" key="1">
    <citation type="submission" date="2018-02" db="EMBL/GenBank/DDBJ databases">
        <title>Rhizophora mucronata_Transcriptome.</title>
        <authorList>
            <person name="Meera S.P."/>
            <person name="Sreeshan A."/>
            <person name="Augustine A."/>
        </authorList>
    </citation>
    <scope>NUCLEOTIDE SEQUENCE</scope>
    <source>
        <tissue evidence="2">Leaf</tissue>
    </source>
</reference>
<dbReference type="EMBL" id="GGEC01007159">
    <property type="protein sequence ID" value="MBW87642.1"/>
    <property type="molecule type" value="Transcribed_RNA"/>
</dbReference>
<protein>
    <submittedName>
        <fullName evidence="2">Uncharacterized protein</fullName>
    </submittedName>
</protein>
<feature type="compositionally biased region" description="Basic and acidic residues" evidence="1">
    <location>
        <begin position="39"/>
        <end position="52"/>
    </location>
</feature>
<evidence type="ECO:0000313" key="2">
    <source>
        <dbReference type="EMBL" id="MBW87642.1"/>
    </source>
</evidence>
<dbReference type="AlphaFoldDB" id="A0A2P2J2F8"/>
<feature type="region of interest" description="Disordered" evidence="1">
    <location>
        <begin position="32"/>
        <end position="52"/>
    </location>
</feature>
<sequence length="52" mass="5718">MMEEKKVAVSLENRSVRTVTGCSVRNAACHGTQGLSARSSRDSTRMMETEKT</sequence>
<evidence type="ECO:0000256" key="1">
    <source>
        <dbReference type="SAM" id="MobiDB-lite"/>
    </source>
</evidence>
<organism evidence="2">
    <name type="scientific">Rhizophora mucronata</name>
    <name type="common">Asiatic mangrove</name>
    <dbReference type="NCBI Taxonomy" id="61149"/>
    <lineage>
        <taxon>Eukaryota</taxon>
        <taxon>Viridiplantae</taxon>
        <taxon>Streptophyta</taxon>
        <taxon>Embryophyta</taxon>
        <taxon>Tracheophyta</taxon>
        <taxon>Spermatophyta</taxon>
        <taxon>Magnoliopsida</taxon>
        <taxon>eudicotyledons</taxon>
        <taxon>Gunneridae</taxon>
        <taxon>Pentapetalae</taxon>
        <taxon>rosids</taxon>
        <taxon>fabids</taxon>
        <taxon>Malpighiales</taxon>
        <taxon>Rhizophoraceae</taxon>
        <taxon>Rhizophora</taxon>
    </lineage>
</organism>